<organism evidence="6 7">
    <name type="scientific">Diacronema lutheri</name>
    <name type="common">Unicellular marine alga</name>
    <name type="synonym">Monochrysis lutheri</name>
    <dbReference type="NCBI Taxonomy" id="2081491"/>
    <lineage>
        <taxon>Eukaryota</taxon>
        <taxon>Haptista</taxon>
        <taxon>Haptophyta</taxon>
        <taxon>Pavlovophyceae</taxon>
        <taxon>Pavlovales</taxon>
        <taxon>Pavlovaceae</taxon>
        <taxon>Diacronema</taxon>
    </lineage>
</organism>
<dbReference type="SMART" id="SM00174">
    <property type="entry name" value="RHO"/>
    <property type="match status" value="1"/>
</dbReference>
<comment type="similarity">
    <text evidence="1">Belongs to the small GTPase superfamily. Rab family.</text>
</comment>
<evidence type="ECO:0000256" key="5">
    <source>
        <dbReference type="SAM" id="MobiDB-lite"/>
    </source>
</evidence>
<dbReference type="SUPFAM" id="SSF52540">
    <property type="entry name" value="P-loop containing nucleoside triphosphate hydrolases"/>
    <property type="match status" value="1"/>
</dbReference>
<dbReference type="Gene3D" id="3.40.50.300">
    <property type="entry name" value="P-loop containing nucleotide triphosphate hydrolases"/>
    <property type="match status" value="1"/>
</dbReference>
<comment type="caution">
    <text evidence="6">The sequence shown here is derived from an EMBL/GenBank/DDBJ whole genome shotgun (WGS) entry which is preliminary data.</text>
</comment>
<evidence type="ECO:0000256" key="4">
    <source>
        <dbReference type="ARBA" id="ARBA00023288"/>
    </source>
</evidence>
<dbReference type="InterPro" id="IPR050305">
    <property type="entry name" value="Small_GTPase_Rab"/>
</dbReference>
<proteinExistence type="inferred from homology"/>
<keyword evidence="4" id="KW-0449">Lipoprotein</keyword>
<dbReference type="InterPro" id="IPR001806">
    <property type="entry name" value="Small_GTPase"/>
</dbReference>
<sequence>MKPDYDYLFILVLIGDSGVGKSCLLLRFADDTWMDSYISTIGVDFKIRTIELDGKTIKLQIWDTAGQERFRTISSTYYRGAHGIIVVYDVTNQHSFNSVNDWLVEINKYARENVSKLLVGNKSDLAIGEARQVRFEVAKEFADKNRMPFLEASSKTANNVETAFLTMATEIKNRMESQAMPSDGPKDKVNLGRTNKTSEGGGCC</sequence>
<dbReference type="InterPro" id="IPR057289">
    <property type="entry name" value="Rab1/Ypt1"/>
</dbReference>
<accession>A0A8J6CET8</accession>
<dbReference type="EMBL" id="JAGTXO010000004">
    <property type="protein sequence ID" value="KAG8468441.1"/>
    <property type="molecule type" value="Genomic_DNA"/>
</dbReference>
<dbReference type="SMART" id="SM00173">
    <property type="entry name" value="RAS"/>
    <property type="match status" value="1"/>
</dbReference>
<protein>
    <submittedName>
        <fullName evidence="6">Uncharacterized protein</fullName>
    </submittedName>
</protein>
<dbReference type="FunFam" id="3.40.50.300:FF:001447">
    <property type="entry name" value="Ras-related protein Rab-1B"/>
    <property type="match status" value="1"/>
</dbReference>
<evidence type="ECO:0000256" key="2">
    <source>
        <dbReference type="ARBA" id="ARBA00022741"/>
    </source>
</evidence>
<dbReference type="Proteomes" id="UP000751190">
    <property type="component" value="Unassembled WGS sequence"/>
</dbReference>
<dbReference type="NCBIfam" id="TIGR00231">
    <property type="entry name" value="small_GTP"/>
    <property type="match status" value="1"/>
</dbReference>
<evidence type="ECO:0000256" key="3">
    <source>
        <dbReference type="ARBA" id="ARBA00023134"/>
    </source>
</evidence>
<dbReference type="AlphaFoldDB" id="A0A8J6CET8"/>
<dbReference type="CDD" id="cd01869">
    <property type="entry name" value="Rab1_Ypt1"/>
    <property type="match status" value="1"/>
</dbReference>
<keyword evidence="2" id="KW-0547">Nucleotide-binding</keyword>
<dbReference type="InterPro" id="IPR027417">
    <property type="entry name" value="P-loop_NTPase"/>
</dbReference>
<gene>
    <name evidence="6" type="ORF">KFE25_013524</name>
</gene>
<dbReference type="SMART" id="SM00176">
    <property type="entry name" value="RAN"/>
    <property type="match status" value="1"/>
</dbReference>
<keyword evidence="3" id="KW-0342">GTP-binding</keyword>
<evidence type="ECO:0000256" key="1">
    <source>
        <dbReference type="ARBA" id="ARBA00006270"/>
    </source>
</evidence>
<reference evidence="6" key="1">
    <citation type="submission" date="2021-05" db="EMBL/GenBank/DDBJ databases">
        <title>The genome of the haptophyte Pavlova lutheri (Diacronema luteri, Pavlovales) - a model for lipid biosynthesis in eukaryotic algae.</title>
        <authorList>
            <person name="Hulatt C.J."/>
            <person name="Posewitz M.C."/>
        </authorList>
    </citation>
    <scope>NUCLEOTIDE SEQUENCE</scope>
    <source>
        <strain evidence="6">NIVA-4/92</strain>
    </source>
</reference>
<dbReference type="PROSITE" id="PS51419">
    <property type="entry name" value="RAB"/>
    <property type="match status" value="1"/>
</dbReference>
<dbReference type="Pfam" id="PF00071">
    <property type="entry name" value="Ras"/>
    <property type="match status" value="1"/>
</dbReference>
<dbReference type="InterPro" id="IPR005225">
    <property type="entry name" value="Small_GTP-bd"/>
</dbReference>
<dbReference type="PROSITE" id="PS51421">
    <property type="entry name" value="RAS"/>
    <property type="match status" value="1"/>
</dbReference>
<dbReference type="PRINTS" id="PR00449">
    <property type="entry name" value="RASTRNSFRMNG"/>
</dbReference>
<dbReference type="PROSITE" id="PS51420">
    <property type="entry name" value="RHO"/>
    <property type="match status" value="1"/>
</dbReference>
<dbReference type="SMART" id="SM00175">
    <property type="entry name" value="RAB"/>
    <property type="match status" value="1"/>
</dbReference>
<evidence type="ECO:0000313" key="7">
    <source>
        <dbReference type="Proteomes" id="UP000751190"/>
    </source>
</evidence>
<keyword evidence="7" id="KW-1185">Reference proteome</keyword>
<dbReference type="PANTHER" id="PTHR47980">
    <property type="entry name" value="LD44762P"/>
    <property type="match status" value="1"/>
</dbReference>
<dbReference type="OrthoDB" id="9989112at2759"/>
<dbReference type="GO" id="GO:0003924">
    <property type="term" value="F:GTPase activity"/>
    <property type="evidence" value="ECO:0007669"/>
    <property type="project" value="InterPro"/>
</dbReference>
<feature type="region of interest" description="Disordered" evidence="5">
    <location>
        <begin position="177"/>
        <end position="204"/>
    </location>
</feature>
<evidence type="ECO:0000313" key="6">
    <source>
        <dbReference type="EMBL" id="KAG8468441.1"/>
    </source>
</evidence>
<dbReference type="OMA" id="YHESRID"/>
<name>A0A8J6CET8_DIALT</name>
<dbReference type="GO" id="GO:0005525">
    <property type="term" value="F:GTP binding"/>
    <property type="evidence" value="ECO:0007669"/>
    <property type="project" value="UniProtKB-KW"/>
</dbReference>